<keyword evidence="3" id="KW-1185">Reference proteome</keyword>
<keyword evidence="1" id="KW-0812">Transmembrane</keyword>
<evidence type="ECO:0000313" key="3">
    <source>
        <dbReference type="Proteomes" id="UP000494206"/>
    </source>
</evidence>
<evidence type="ECO:0000256" key="1">
    <source>
        <dbReference type="SAM" id="Phobius"/>
    </source>
</evidence>
<sequence length="177" mass="19974">MVKLVTEGEYVPWYSRRAPPVFCFPCLPAYMGIWPARKCVLILGTLLFFFGVIILLAMLLTCIAVECAGVASALIPLALILLIVGLLLFHCGYAAHLLDDRGQIPIKKTTTTTTTTQYTDPESHEAELRLFENVAREPLPDVKQGYWQFDEKESWQAASNPYPIQHTLKNCLERLPY</sequence>
<evidence type="ECO:0000313" key="2">
    <source>
        <dbReference type="EMBL" id="CAB3398273.1"/>
    </source>
</evidence>
<dbReference type="Proteomes" id="UP000494206">
    <property type="component" value="Unassembled WGS sequence"/>
</dbReference>
<dbReference type="AlphaFoldDB" id="A0A8S1EDT3"/>
<accession>A0A8S1EDT3</accession>
<protein>
    <submittedName>
        <fullName evidence="2">Uncharacterized protein</fullName>
    </submittedName>
</protein>
<gene>
    <name evidence="2" type="ORF">CBOVIS_LOCUS1561</name>
</gene>
<dbReference type="EMBL" id="CADEPM010000001">
    <property type="protein sequence ID" value="CAB3398273.1"/>
    <property type="molecule type" value="Genomic_DNA"/>
</dbReference>
<feature type="transmembrane region" description="Helical" evidence="1">
    <location>
        <begin position="40"/>
        <end position="61"/>
    </location>
</feature>
<name>A0A8S1EDT3_9PELO</name>
<reference evidence="2 3" key="1">
    <citation type="submission" date="2020-04" db="EMBL/GenBank/DDBJ databases">
        <authorList>
            <person name="Laetsch R D."/>
            <person name="Stevens L."/>
            <person name="Kumar S."/>
            <person name="Blaxter L. M."/>
        </authorList>
    </citation>
    <scope>NUCLEOTIDE SEQUENCE [LARGE SCALE GENOMIC DNA]</scope>
</reference>
<comment type="caution">
    <text evidence="2">The sequence shown here is derived from an EMBL/GenBank/DDBJ whole genome shotgun (WGS) entry which is preliminary data.</text>
</comment>
<keyword evidence="1" id="KW-1133">Transmembrane helix</keyword>
<feature type="transmembrane region" description="Helical" evidence="1">
    <location>
        <begin position="73"/>
        <end position="98"/>
    </location>
</feature>
<dbReference type="OrthoDB" id="5866484at2759"/>
<proteinExistence type="predicted"/>
<keyword evidence="1" id="KW-0472">Membrane</keyword>
<organism evidence="2 3">
    <name type="scientific">Caenorhabditis bovis</name>
    <dbReference type="NCBI Taxonomy" id="2654633"/>
    <lineage>
        <taxon>Eukaryota</taxon>
        <taxon>Metazoa</taxon>
        <taxon>Ecdysozoa</taxon>
        <taxon>Nematoda</taxon>
        <taxon>Chromadorea</taxon>
        <taxon>Rhabditida</taxon>
        <taxon>Rhabditina</taxon>
        <taxon>Rhabditomorpha</taxon>
        <taxon>Rhabditoidea</taxon>
        <taxon>Rhabditidae</taxon>
        <taxon>Peloderinae</taxon>
        <taxon>Caenorhabditis</taxon>
    </lineage>
</organism>